<dbReference type="RefSeq" id="WP_379706104.1">
    <property type="nucleotide sequence ID" value="NZ_JBHTAT010000001.1"/>
</dbReference>
<proteinExistence type="predicted"/>
<evidence type="ECO:0000256" key="3">
    <source>
        <dbReference type="ARBA" id="ARBA00023163"/>
    </source>
</evidence>
<feature type="domain" description="IclR-ED" evidence="5">
    <location>
        <begin position="73"/>
        <end position="257"/>
    </location>
</feature>
<dbReference type="InterPro" id="IPR029016">
    <property type="entry name" value="GAF-like_dom_sf"/>
</dbReference>
<evidence type="ECO:0000313" key="6">
    <source>
        <dbReference type="EMBL" id="MFC7256758.1"/>
    </source>
</evidence>
<dbReference type="PANTHER" id="PTHR30136:SF35">
    <property type="entry name" value="HTH-TYPE TRANSCRIPTIONAL REGULATOR RV1719"/>
    <property type="match status" value="1"/>
</dbReference>
<dbReference type="Proteomes" id="UP001596434">
    <property type="component" value="Unassembled WGS sequence"/>
</dbReference>
<dbReference type="InterPro" id="IPR036390">
    <property type="entry name" value="WH_DNA-bd_sf"/>
</dbReference>
<dbReference type="GeneID" id="96955152"/>
<keyword evidence="1" id="KW-0805">Transcription regulation</keyword>
<dbReference type="PROSITE" id="PS51077">
    <property type="entry name" value="HTH_ICLR"/>
    <property type="match status" value="1"/>
</dbReference>
<dbReference type="EMBL" id="JBHTAT010000001">
    <property type="protein sequence ID" value="MFC7256758.1"/>
    <property type="molecule type" value="Genomic_DNA"/>
</dbReference>
<evidence type="ECO:0000259" key="4">
    <source>
        <dbReference type="PROSITE" id="PS51077"/>
    </source>
</evidence>
<dbReference type="Pfam" id="PF09339">
    <property type="entry name" value="HTH_IclR"/>
    <property type="match status" value="1"/>
</dbReference>
<evidence type="ECO:0000259" key="5">
    <source>
        <dbReference type="PROSITE" id="PS51078"/>
    </source>
</evidence>
<accession>A0ABD6A372</accession>
<protein>
    <submittedName>
        <fullName evidence="6">IclR family transcriptional regulator</fullName>
    </submittedName>
</protein>
<dbReference type="InterPro" id="IPR014757">
    <property type="entry name" value="Tscrpt_reg_IclR_C"/>
</dbReference>
<dbReference type="SUPFAM" id="SSF55781">
    <property type="entry name" value="GAF domain-like"/>
    <property type="match status" value="1"/>
</dbReference>
<dbReference type="PANTHER" id="PTHR30136">
    <property type="entry name" value="HELIX-TURN-HELIX TRANSCRIPTIONAL REGULATOR, ICLR FAMILY"/>
    <property type="match status" value="1"/>
</dbReference>
<evidence type="ECO:0000256" key="2">
    <source>
        <dbReference type="ARBA" id="ARBA00023125"/>
    </source>
</evidence>
<evidence type="ECO:0000313" key="7">
    <source>
        <dbReference type="Proteomes" id="UP001596434"/>
    </source>
</evidence>
<dbReference type="Gene3D" id="1.10.10.10">
    <property type="entry name" value="Winged helix-like DNA-binding domain superfamily/Winged helix DNA-binding domain"/>
    <property type="match status" value="1"/>
</dbReference>
<dbReference type="Pfam" id="PF01614">
    <property type="entry name" value="IclR_C"/>
    <property type="match status" value="1"/>
</dbReference>
<keyword evidence="7" id="KW-1185">Reference proteome</keyword>
<comment type="caution">
    <text evidence="6">The sequence shown here is derived from an EMBL/GenBank/DDBJ whole genome shotgun (WGS) entry which is preliminary data.</text>
</comment>
<keyword evidence="2" id="KW-0238">DNA-binding</keyword>
<dbReference type="PROSITE" id="PS51078">
    <property type="entry name" value="ICLR_ED"/>
    <property type="match status" value="1"/>
</dbReference>
<gene>
    <name evidence="6" type="ORF">ACFQKE_15840</name>
</gene>
<dbReference type="GO" id="GO:0003677">
    <property type="term" value="F:DNA binding"/>
    <property type="evidence" value="ECO:0007669"/>
    <property type="project" value="UniProtKB-KW"/>
</dbReference>
<dbReference type="InterPro" id="IPR036388">
    <property type="entry name" value="WH-like_DNA-bd_sf"/>
</dbReference>
<organism evidence="6 7">
    <name type="scientific">Haloplanus litoreus</name>
    <dbReference type="NCBI Taxonomy" id="767515"/>
    <lineage>
        <taxon>Archaea</taxon>
        <taxon>Methanobacteriati</taxon>
        <taxon>Methanobacteriota</taxon>
        <taxon>Stenosarchaea group</taxon>
        <taxon>Halobacteria</taxon>
        <taxon>Halobacteriales</taxon>
        <taxon>Haloferacaceae</taxon>
        <taxon>Haloplanus</taxon>
    </lineage>
</organism>
<dbReference type="SMART" id="SM00346">
    <property type="entry name" value="HTH_ICLR"/>
    <property type="match status" value="1"/>
</dbReference>
<reference evidence="6 7" key="1">
    <citation type="journal article" date="2019" name="Int. J. Syst. Evol. Microbiol.">
        <title>The Global Catalogue of Microorganisms (GCM) 10K type strain sequencing project: providing services to taxonomists for standard genome sequencing and annotation.</title>
        <authorList>
            <consortium name="The Broad Institute Genomics Platform"/>
            <consortium name="The Broad Institute Genome Sequencing Center for Infectious Disease"/>
            <person name="Wu L."/>
            <person name="Ma J."/>
        </authorList>
    </citation>
    <scope>NUCLEOTIDE SEQUENCE [LARGE SCALE GENOMIC DNA]</scope>
    <source>
        <strain evidence="6 7">GX21</strain>
    </source>
</reference>
<feature type="domain" description="HTH iclR-type" evidence="4">
    <location>
        <begin position="13"/>
        <end position="72"/>
    </location>
</feature>
<dbReference type="InterPro" id="IPR050707">
    <property type="entry name" value="HTH_MetabolicPath_Reg"/>
</dbReference>
<dbReference type="InterPro" id="IPR005471">
    <property type="entry name" value="Tscrpt_reg_IclR_N"/>
</dbReference>
<name>A0ABD6A372_9EURY</name>
<dbReference type="Gene3D" id="3.30.450.40">
    <property type="match status" value="1"/>
</dbReference>
<dbReference type="GO" id="GO:0006355">
    <property type="term" value="P:regulation of DNA-templated transcription"/>
    <property type="evidence" value="ECO:0007669"/>
    <property type="project" value="UniProtKB-ARBA"/>
</dbReference>
<dbReference type="SUPFAM" id="SSF46785">
    <property type="entry name" value="Winged helix' DNA-binding domain"/>
    <property type="match status" value="1"/>
</dbReference>
<dbReference type="AlphaFoldDB" id="A0ABD6A372"/>
<keyword evidence="3" id="KW-0804">Transcription</keyword>
<sequence>MTDHIPAGRTETLKSVETAITVIEGLRDLDGGRVCEVADHTDLPSSTAYKYLNTLRKHDLVVKESGQYRLGLRFLTFGGYVRNAAVPTDRIWEMLKTIANRTGEMTHFTTEEHGRPVMLYAFRGETGVQTRTNVGQRLYMHQVASGKAILSTMADEEIRAIVDRHGLPKATKNTTTDPEALFTEIERIRETGVAFNREESAKGVHAVGVPLAPDEGTAIGAFTIAGPASRLTGDRLTEELPAALDEAVNELELCLRYGQNPQSATG</sequence>
<evidence type="ECO:0000256" key="1">
    <source>
        <dbReference type="ARBA" id="ARBA00023015"/>
    </source>
</evidence>